<comment type="caution">
    <text evidence="1">The sequence shown here is derived from an EMBL/GenBank/DDBJ whole genome shotgun (WGS) entry which is preliminary data.</text>
</comment>
<evidence type="ECO:0000313" key="1">
    <source>
        <dbReference type="EMBL" id="KAA2218544.1"/>
    </source>
</evidence>
<dbReference type="EMBL" id="VUOE01000001">
    <property type="protein sequence ID" value="KAA2218544.1"/>
    <property type="molecule type" value="Genomic_DNA"/>
</dbReference>
<sequence length="799" mass="94683">MGQSVRKISDVHLEEAYKVFNDFGTPENWRDLVDNWKVGFTERILSEVNSKKRDFNLSDAIKRSKGLRKRIDDVMIQYVGFIGSNPLDRNDYFKYVSSYQNGKTLPEKFFRHDIKKLHKYYREFDKDGEHTFNKSSYERYVLFMMLKLEGLYRPEFDVLFKVKSKNHREYNPLANLPGVLRGELPFKVKEYDIKRAYPTFIDNELGLKRKEDVYSLIDKDKFLRTLNLHSENEDVTIDYVRDVLRPIYKDRIDEVVTEKRFFQKGGMFNDIVKYEEEAINKFVEANGLQNYVRLHDGIFVKENVECSELKICDVEFTVKECIKPEIVNTKKNFYHYDSEGALVTSEKLYHDWFLQEDFIRASIKGNDTITIFKGDNKIIDPVNHKTDIVPMLKADICEFDDTDIQNRLAKDNRNVIPGGLILMKPIPLEYYQDDEDSFGLAFNNGFFFMERSKDGIKRKEYKDVNGFFPPHHTQSHEFEYTDEVGDFEKFVMMVSTGIDSFTNLKGNDTTSFSKWRTMIGYCVHGFKDPSDSIAQIFSDKGANDESRNGGRGKSILAGAFGYVQKSMIKGGDEFDPKYRHVFAELNESHRIYVIDDVPPNFPYDSIYTNITGDITCQLKGVNAVSISKERTPKFIITTNWSVRYDSDASSTNRRFYEWQFSDYFNLENTPKKVFGRKLFIDWDKKEWDRFYSFIFRCVKEYFIHGLRPMEYDKTEDNFRANFNNDAFLDEFERIFNNIKDNYEGFSVSDFLNQYKDIGNRFRFEGWFHKNNVKRLMNDYIEKNQLEYKYRSDKRKWVEE</sequence>
<evidence type="ECO:0000313" key="2">
    <source>
        <dbReference type="Proteomes" id="UP000323188"/>
    </source>
</evidence>
<dbReference type="AlphaFoldDB" id="A0A5B2TVY9"/>
<gene>
    <name evidence="1" type="ORF">F0361_02675</name>
</gene>
<accession>A0A5B2TVY9</accession>
<reference evidence="1 2" key="1">
    <citation type="submission" date="2019-09" db="EMBL/GenBank/DDBJ databases">
        <authorList>
            <person name="Khan S.A."/>
            <person name="Jeon C.O."/>
            <person name="Chun B.H."/>
            <person name="Jeong S.E."/>
        </authorList>
    </citation>
    <scope>NUCLEOTIDE SEQUENCE [LARGE SCALE GENOMIC DNA]</scope>
    <source>
        <strain evidence="1 2">KCTC 42508</strain>
    </source>
</reference>
<name>A0A5B2TVY9_9FLAO</name>
<dbReference type="Proteomes" id="UP000323188">
    <property type="component" value="Unassembled WGS sequence"/>
</dbReference>
<proteinExistence type="predicted"/>
<protein>
    <submittedName>
        <fullName evidence="1">Uncharacterized protein</fullName>
    </submittedName>
</protein>
<dbReference type="RefSeq" id="WP_154917113.1">
    <property type="nucleotide sequence ID" value="NZ_VUOE01000001.1"/>
</dbReference>
<organism evidence="1 2">
    <name type="scientific">Maribacter flavus</name>
    <dbReference type="NCBI Taxonomy" id="1658664"/>
    <lineage>
        <taxon>Bacteria</taxon>
        <taxon>Pseudomonadati</taxon>
        <taxon>Bacteroidota</taxon>
        <taxon>Flavobacteriia</taxon>
        <taxon>Flavobacteriales</taxon>
        <taxon>Flavobacteriaceae</taxon>
        <taxon>Maribacter</taxon>
    </lineage>
</organism>